<evidence type="ECO:0000313" key="5">
    <source>
        <dbReference type="Proteomes" id="UP000675664"/>
    </source>
</evidence>
<dbReference type="AlphaFoldDB" id="A0A8J8B0W6"/>
<reference evidence="4" key="2">
    <citation type="submission" date="2021-04" db="EMBL/GenBank/DDBJ databases">
        <authorList>
            <person name="Liu J."/>
        </authorList>
    </citation>
    <scope>NUCLEOTIDE SEQUENCE</scope>
    <source>
        <strain evidence="4">BAD-6</strain>
    </source>
</reference>
<dbReference type="HAMAP" id="MF_00274">
    <property type="entry name" value="DNA_YbaB_EbfC"/>
    <property type="match status" value="1"/>
</dbReference>
<comment type="subunit">
    <text evidence="2">Homodimer.</text>
</comment>
<dbReference type="GO" id="GO:0043590">
    <property type="term" value="C:bacterial nucleoid"/>
    <property type="evidence" value="ECO:0007669"/>
    <property type="project" value="UniProtKB-UniRule"/>
</dbReference>
<dbReference type="Pfam" id="PF02575">
    <property type="entry name" value="YbaB_DNA_bd"/>
    <property type="match status" value="1"/>
</dbReference>
<feature type="compositionally biased region" description="Low complexity" evidence="3">
    <location>
        <begin position="20"/>
        <end position="31"/>
    </location>
</feature>
<comment type="function">
    <text evidence="2">Binds to DNA and alters its conformation. May be involved in regulation of gene expression, nucleoid organization and DNA protection.</text>
</comment>
<gene>
    <name evidence="4" type="ORF">KCX82_06910</name>
</gene>
<dbReference type="RefSeq" id="WP_227017724.1">
    <property type="nucleotide sequence ID" value="NZ_JAGSND010000003.1"/>
</dbReference>
<dbReference type="PANTHER" id="PTHR33449">
    <property type="entry name" value="NUCLEOID-ASSOCIATED PROTEIN YBAB"/>
    <property type="match status" value="1"/>
</dbReference>
<dbReference type="SUPFAM" id="SSF82607">
    <property type="entry name" value="YbaB-like"/>
    <property type="match status" value="1"/>
</dbReference>
<dbReference type="PANTHER" id="PTHR33449:SF1">
    <property type="entry name" value="NUCLEOID-ASSOCIATED PROTEIN YBAB"/>
    <property type="match status" value="1"/>
</dbReference>
<dbReference type="InterPro" id="IPR036894">
    <property type="entry name" value="YbaB-like_sf"/>
</dbReference>
<evidence type="ECO:0000313" key="4">
    <source>
        <dbReference type="EMBL" id="MBR0597594.1"/>
    </source>
</evidence>
<dbReference type="InterPro" id="IPR004401">
    <property type="entry name" value="YbaB/EbfC"/>
</dbReference>
<dbReference type="NCBIfam" id="TIGR00103">
    <property type="entry name" value="DNA_YbaB_EbfC"/>
    <property type="match status" value="1"/>
</dbReference>
<sequence>MGKGMRAGKKPSAGGGAGNMQKQIQQMQQMQRRMEQMQAELETKEVEATAGGGAVSVTANGKKEIVKVVIKPEVVDPDDVEMLQDLIMVAANEALRQIEEMSQSEMSKLTGGLSIPGMM</sequence>
<comment type="similarity">
    <text evidence="2">Belongs to the YbaB/EbfC family.</text>
</comment>
<name>A0A8J8B0W6_9FIRM</name>
<dbReference type="Proteomes" id="UP000675664">
    <property type="component" value="Unassembled WGS sequence"/>
</dbReference>
<evidence type="ECO:0000256" key="2">
    <source>
        <dbReference type="HAMAP-Rule" id="MF_00274"/>
    </source>
</evidence>
<dbReference type="Gene3D" id="3.30.1310.10">
    <property type="entry name" value="Nucleoid-associated protein YbaB-like domain"/>
    <property type="match status" value="1"/>
</dbReference>
<keyword evidence="5" id="KW-1185">Reference proteome</keyword>
<accession>A0A8J8B0W6</accession>
<dbReference type="GO" id="GO:0003677">
    <property type="term" value="F:DNA binding"/>
    <property type="evidence" value="ECO:0007669"/>
    <property type="project" value="UniProtKB-UniRule"/>
</dbReference>
<feature type="region of interest" description="Disordered" evidence="3">
    <location>
        <begin position="1"/>
        <end position="50"/>
    </location>
</feature>
<dbReference type="PIRSF" id="PIRSF004555">
    <property type="entry name" value="UCP004555"/>
    <property type="match status" value="1"/>
</dbReference>
<comment type="caution">
    <text evidence="4">The sequence shown here is derived from an EMBL/GenBank/DDBJ whole genome shotgun (WGS) entry which is preliminary data.</text>
</comment>
<reference evidence="4" key="1">
    <citation type="submission" date="2021-04" db="EMBL/GenBank/DDBJ databases">
        <title>Sinoanaerobacter chloroacetimidivorans sp. nov., an obligate anaerobic bacterium isolated from anaerobic sludge.</title>
        <authorList>
            <person name="Bao Y."/>
        </authorList>
    </citation>
    <scope>NUCLEOTIDE SEQUENCE</scope>
    <source>
        <strain evidence="4">BAD-6</strain>
    </source>
</reference>
<dbReference type="EMBL" id="JAGSND010000003">
    <property type="protein sequence ID" value="MBR0597594.1"/>
    <property type="molecule type" value="Genomic_DNA"/>
</dbReference>
<protein>
    <recommendedName>
        <fullName evidence="2">Nucleoid-associated protein KCX82_06910</fullName>
    </recommendedName>
</protein>
<evidence type="ECO:0000256" key="1">
    <source>
        <dbReference type="ARBA" id="ARBA00023125"/>
    </source>
</evidence>
<organism evidence="4 5">
    <name type="scientific">Sinanaerobacter chloroacetimidivorans</name>
    <dbReference type="NCBI Taxonomy" id="2818044"/>
    <lineage>
        <taxon>Bacteria</taxon>
        <taxon>Bacillati</taxon>
        <taxon>Bacillota</taxon>
        <taxon>Clostridia</taxon>
        <taxon>Peptostreptococcales</taxon>
        <taxon>Anaerovoracaceae</taxon>
        <taxon>Sinanaerobacter</taxon>
    </lineage>
</organism>
<keyword evidence="2" id="KW-0963">Cytoplasm</keyword>
<evidence type="ECO:0000256" key="3">
    <source>
        <dbReference type="SAM" id="MobiDB-lite"/>
    </source>
</evidence>
<keyword evidence="1 2" id="KW-0238">DNA-binding</keyword>
<comment type="subcellular location">
    <subcellularLocation>
        <location evidence="2">Cytoplasm</location>
        <location evidence="2">Nucleoid</location>
    </subcellularLocation>
</comment>
<proteinExistence type="inferred from homology"/>
<dbReference type="GO" id="GO:0005829">
    <property type="term" value="C:cytosol"/>
    <property type="evidence" value="ECO:0007669"/>
    <property type="project" value="TreeGrafter"/>
</dbReference>